<dbReference type="Pfam" id="PF00072">
    <property type="entry name" value="Response_reg"/>
    <property type="match status" value="1"/>
</dbReference>
<dbReference type="PANTHER" id="PTHR44591:SF21">
    <property type="entry name" value="TWO-COMPONENT RESPONSE REGULATOR"/>
    <property type="match status" value="1"/>
</dbReference>
<reference evidence="4 5" key="1">
    <citation type="submission" date="2019-01" db="EMBL/GenBank/DDBJ databases">
        <title>Altererythrobacter rhizovicinus sp. nov., isolated from the rhizosphere soil of Haloxylon ammodendron.</title>
        <authorList>
            <person name="Li H.-P."/>
            <person name="Gou J.-Y."/>
            <person name="Yao D."/>
            <person name="Han Q.-Q."/>
            <person name="Shao K.-Z."/>
            <person name="Zhao Q."/>
            <person name="Zhang J.-L."/>
        </authorList>
    </citation>
    <scope>NUCLEOTIDE SEQUENCE [LARGE SCALE GENOMIC DNA]</scope>
    <source>
        <strain evidence="4 5">AY-3R</strain>
    </source>
</reference>
<dbReference type="EMBL" id="SDPV01000002">
    <property type="protein sequence ID" value="RXZ64371.1"/>
    <property type="molecule type" value="Genomic_DNA"/>
</dbReference>
<feature type="modified residue" description="4-aspartylphosphate" evidence="2">
    <location>
        <position position="66"/>
    </location>
</feature>
<dbReference type="Proteomes" id="UP000293623">
    <property type="component" value="Unassembled WGS sequence"/>
</dbReference>
<accession>A0A4Q2KMI6</accession>
<proteinExistence type="predicted"/>
<gene>
    <name evidence="4" type="ORF">ETX26_10755</name>
</gene>
<dbReference type="OrthoDB" id="7432514at2"/>
<feature type="domain" description="Response regulatory" evidence="3">
    <location>
        <begin position="16"/>
        <end position="130"/>
    </location>
</feature>
<dbReference type="AlphaFoldDB" id="A0A4Q2KMI6"/>
<dbReference type="GO" id="GO:0000160">
    <property type="term" value="P:phosphorelay signal transduction system"/>
    <property type="evidence" value="ECO:0007669"/>
    <property type="project" value="InterPro"/>
</dbReference>
<evidence type="ECO:0000256" key="1">
    <source>
        <dbReference type="ARBA" id="ARBA00022553"/>
    </source>
</evidence>
<dbReference type="SUPFAM" id="SSF52172">
    <property type="entry name" value="CheY-like"/>
    <property type="match status" value="1"/>
</dbReference>
<evidence type="ECO:0000259" key="3">
    <source>
        <dbReference type="PROSITE" id="PS50110"/>
    </source>
</evidence>
<dbReference type="RefSeq" id="WP_129524684.1">
    <property type="nucleotide sequence ID" value="NZ_SDPV01000002.1"/>
</dbReference>
<dbReference type="PANTHER" id="PTHR44591">
    <property type="entry name" value="STRESS RESPONSE REGULATOR PROTEIN 1"/>
    <property type="match status" value="1"/>
</dbReference>
<evidence type="ECO:0000313" key="5">
    <source>
        <dbReference type="Proteomes" id="UP000293623"/>
    </source>
</evidence>
<dbReference type="InterPro" id="IPR050595">
    <property type="entry name" value="Bact_response_regulator"/>
</dbReference>
<dbReference type="InterPro" id="IPR011006">
    <property type="entry name" value="CheY-like_superfamily"/>
</dbReference>
<keyword evidence="1 2" id="KW-0597">Phosphoprotein</keyword>
<dbReference type="Gene3D" id="3.40.50.2300">
    <property type="match status" value="1"/>
</dbReference>
<dbReference type="SMART" id="SM00448">
    <property type="entry name" value="REC"/>
    <property type="match status" value="1"/>
</dbReference>
<sequence>MDQTADARRSLRRLGHILIVEDDAVLALSMEATLIDAGASRIEICHTTEEALAALRRARPAVIVLDIQLADRDDGWALAELVDGLGPDRPRIVFSTGAPERIPTEIAELGPVLTKPYAPADLVRAVGTRRPRGFLSRLRRTAG</sequence>
<comment type="caution">
    <text evidence="4">The sequence shown here is derived from an EMBL/GenBank/DDBJ whole genome shotgun (WGS) entry which is preliminary data.</text>
</comment>
<dbReference type="InterPro" id="IPR001789">
    <property type="entry name" value="Sig_transdc_resp-reg_receiver"/>
</dbReference>
<name>A0A4Q2KMI6_9SPHN</name>
<keyword evidence="5" id="KW-1185">Reference proteome</keyword>
<dbReference type="PROSITE" id="PS50110">
    <property type="entry name" value="RESPONSE_REGULATORY"/>
    <property type="match status" value="1"/>
</dbReference>
<protein>
    <submittedName>
        <fullName evidence="4">Response regulator</fullName>
    </submittedName>
</protein>
<organism evidence="4 5">
    <name type="scientific">Pelagerythrobacter rhizovicinus</name>
    <dbReference type="NCBI Taxonomy" id="2268576"/>
    <lineage>
        <taxon>Bacteria</taxon>
        <taxon>Pseudomonadati</taxon>
        <taxon>Pseudomonadota</taxon>
        <taxon>Alphaproteobacteria</taxon>
        <taxon>Sphingomonadales</taxon>
        <taxon>Erythrobacteraceae</taxon>
        <taxon>Pelagerythrobacter</taxon>
    </lineage>
</organism>
<evidence type="ECO:0000313" key="4">
    <source>
        <dbReference type="EMBL" id="RXZ64371.1"/>
    </source>
</evidence>
<evidence type="ECO:0000256" key="2">
    <source>
        <dbReference type="PROSITE-ProRule" id="PRU00169"/>
    </source>
</evidence>